<dbReference type="RefSeq" id="WP_188861673.1">
    <property type="nucleotide sequence ID" value="NZ_BMLT01000008.1"/>
</dbReference>
<accession>A0A917ZLY8</accession>
<gene>
    <name evidence="2" type="ORF">GCM10011348_32730</name>
</gene>
<evidence type="ECO:0000313" key="2">
    <source>
        <dbReference type="EMBL" id="GGO85058.1"/>
    </source>
</evidence>
<comment type="caution">
    <text evidence="2">The sequence shown here is derived from an EMBL/GenBank/DDBJ whole genome shotgun (WGS) entry which is preliminary data.</text>
</comment>
<dbReference type="NCBIfam" id="NF047646">
    <property type="entry name" value="REP_Tyr_transpos"/>
    <property type="match status" value="1"/>
</dbReference>
<dbReference type="EMBL" id="BMLT01000008">
    <property type="protein sequence ID" value="GGO85058.1"/>
    <property type="molecule type" value="Genomic_DNA"/>
</dbReference>
<evidence type="ECO:0000259" key="1">
    <source>
        <dbReference type="SMART" id="SM01321"/>
    </source>
</evidence>
<dbReference type="GO" id="GO:0043565">
    <property type="term" value="F:sequence-specific DNA binding"/>
    <property type="evidence" value="ECO:0007669"/>
    <property type="project" value="TreeGrafter"/>
</dbReference>
<organism evidence="2 3">
    <name type="scientific">Marinobacterium nitratireducens</name>
    <dbReference type="NCBI Taxonomy" id="518897"/>
    <lineage>
        <taxon>Bacteria</taxon>
        <taxon>Pseudomonadati</taxon>
        <taxon>Pseudomonadota</taxon>
        <taxon>Gammaproteobacteria</taxon>
        <taxon>Oceanospirillales</taxon>
        <taxon>Oceanospirillaceae</taxon>
        <taxon>Marinobacterium</taxon>
    </lineage>
</organism>
<reference evidence="2 3" key="1">
    <citation type="journal article" date="2014" name="Int. J. Syst. Evol. Microbiol.">
        <title>Complete genome sequence of Corynebacterium casei LMG S-19264T (=DSM 44701T), isolated from a smear-ripened cheese.</title>
        <authorList>
            <consortium name="US DOE Joint Genome Institute (JGI-PGF)"/>
            <person name="Walter F."/>
            <person name="Albersmeier A."/>
            <person name="Kalinowski J."/>
            <person name="Ruckert C."/>
        </authorList>
    </citation>
    <scope>NUCLEOTIDE SEQUENCE [LARGE SCALE GENOMIC DNA]</scope>
    <source>
        <strain evidence="2 3">CGMCC 1.7286</strain>
    </source>
</reference>
<sequence length="172" mass="20892">MPNYRRVWQPGGCYFFTVTLRQRCKNRLLVEHINELRKAVRRVRASHPFSIHGWVVLPDHMHCLIELPPNDCDFAIRWRLIKSYFSREIPRSSREPCHERGIWQRRFWEHLVRDERDYRAHLDYVHINPVKHGLVTRVADWPYSTFHRYVAQGVYAKDWANDDLANLLPYRD</sequence>
<dbReference type="AlphaFoldDB" id="A0A917ZLY8"/>
<dbReference type="GO" id="GO:0004803">
    <property type="term" value="F:transposase activity"/>
    <property type="evidence" value="ECO:0007669"/>
    <property type="project" value="InterPro"/>
</dbReference>
<dbReference type="PANTHER" id="PTHR36966">
    <property type="entry name" value="REP-ASSOCIATED TYROSINE TRANSPOSASE"/>
    <property type="match status" value="1"/>
</dbReference>
<dbReference type="Gene3D" id="3.30.70.1290">
    <property type="entry name" value="Transposase IS200-like"/>
    <property type="match status" value="1"/>
</dbReference>
<dbReference type="Pfam" id="PF01797">
    <property type="entry name" value="Y1_Tnp"/>
    <property type="match status" value="1"/>
</dbReference>
<dbReference type="Proteomes" id="UP000599578">
    <property type="component" value="Unassembled WGS sequence"/>
</dbReference>
<dbReference type="InterPro" id="IPR052715">
    <property type="entry name" value="RAYT_transposase"/>
</dbReference>
<dbReference type="GO" id="GO:0006313">
    <property type="term" value="P:DNA transposition"/>
    <property type="evidence" value="ECO:0007669"/>
    <property type="project" value="InterPro"/>
</dbReference>
<evidence type="ECO:0000313" key="3">
    <source>
        <dbReference type="Proteomes" id="UP000599578"/>
    </source>
</evidence>
<feature type="domain" description="Transposase IS200-like" evidence="1">
    <location>
        <begin position="9"/>
        <end position="128"/>
    </location>
</feature>
<name>A0A917ZLY8_9GAMM</name>
<protein>
    <submittedName>
        <fullName evidence="2">Transposase</fullName>
    </submittedName>
</protein>
<dbReference type="InterPro" id="IPR002686">
    <property type="entry name" value="Transposase_17"/>
</dbReference>
<dbReference type="SUPFAM" id="SSF143422">
    <property type="entry name" value="Transposase IS200-like"/>
    <property type="match status" value="1"/>
</dbReference>
<dbReference type="PANTHER" id="PTHR36966:SF1">
    <property type="entry name" value="REP-ASSOCIATED TYROSINE TRANSPOSASE"/>
    <property type="match status" value="1"/>
</dbReference>
<dbReference type="InterPro" id="IPR036515">
    <property type="entry name" value="Transposase_17_sf"/>
</dbReference>
<dbReference type="SMART" id="SM01321">
    <property type="entry name" value="Y1_Tnp"/>
    <property type="match status" value="1"/>
</dbReference>
<proteinExistence type="predicted"/>
<keyword evidence="3" id="KW-1185">Reference proteome</keyword>